<protein>
    <recommendedName>
        <fullName evidence="6">Neurotransmitter-gated ion-channel ligand-binding domain-containing protein</fullName>
    </recommendedName>
</protein>
<accession>A0A8K0K8F0</accession>
<evidence type="ECO:0000256" key="4">
    <source>
        <dbReference type="ARBA" id="ARBA00023136"/>
    </source>
</evidence>
<evidence type="ECO:0000256" key="3">
    <source>
        <dbReference type="ARBA" id="ARBA00022989"/>
    </source>
</evidence>
<dbReference type="GO" id="GO:0005230">
    <property type="term" value="F:extracellular ligand-gated monoatomic ion channel activity"/>
    <property type="evidence" value="ECO:0007669"/>
    <property type="project" value="InterPro"/>
</dbReference>
<keyword evidence="2 5" id="KW-0812">Transmembrane</keyword>
<keyword evidence="4 5" id="KW-0472">Membrane</keyword>
<evidence type="ECO:0000259" key="6">
    <source>
        <dbReference type="Pfam" id="PF02931"/>
    </source>
</evidence>
<dbReference type="Gene3D" id="1.20.58.390">
    <property type="entry name" value="Neurotransmitter-gated ion-channel transmembrane domain"/>
    <property type="match status" value="1"/>
</dbReference>
<dbReference type="AlphaFoldDB" id="A0A8K0K8F0"/>
<dbReference type="Pfam" id="PF02931">
    <property type="entry name" value="Neur_chan_LBD"/>
    <property type="match status" value="1"/>
</dbReference>
<organism evidence="7 8">
    <name type="scientific">Ladona fulva</name>
    <name type="common">Scarce chaser dragonfly</name>
    <name type="synonym">Libellula fulva</name>
    <dbReference type="NCBI Taxonomy" id="123851"/>
    <lineage>
        <taxon>Eukaryota</taxon>
        <taxon>Metazoa</taxon>
        <taxon>Ecdysozoa</taxon>
        <taxon>Arthropoda</taxon>
        <taxon>Hexapoda</taxon>
        <taxon>Insecta</taxon>
        <taxon>Pterygota</taxon>
        <taxon>Palaeoptera</taxon>
        <taxon>Odonata</taxon>
        <taxon>Epiprocta</taxon>
        <taxon>Anisoptera</taxon>
        <taxon>Libelluloidea</taxon>
        <taxon>Libellulidae</taxon>
        <taxon>Ladona</taxon>
    </lineage>
</organism>
<dbReference type="InterPro" id="IPR036719">
    <property type="entry name" value="Neuro-gated_channel_TM_sf"/>
</dbReference>
<proteinExistence type="predicted"/>
<dbReference type="Proteomes" id="UP000792457">
    <property type="component" value="Unassembled WGS sequence"/>
</dbReference>
<dbReference type="PANTHER" id="PTHR18945">
    <property type="entry name" value="NEUROTRANSMITTER GATED ION CHANNEL"/>
    <property type="match status" value="1"/>
</dbReference>
<dbReference type="EMBL" id="KZ308438">
    <property type="protein sequence ID" value="KAG8229647.1"/>
    <property type="molecule type" value="Genomic_DNA"/>
</dbReference>
<comment type="subcellular location">
    <subcellularLocation>
        <location evidence="1">Membrane</location>
        <topology evidence="1">Multi-pass membrane protein</topology>
    </subcellularLocation>
</comment>
<sequence length="315" mass="35997">MAVSQVLVSSAGNVLWAPVAHHSAFCESLDFSQWPKDTQTCELQLGFWSQQHLLQLELMENGTHIEEERTGTEWELIDMTAETVWVRTPWTSAVIDLGMDGPLIEDGTDLVDPVARNEFGELEIVVHSSMAVKFTLMRRNKGYNTVLFIPLAMVLVCTLLSFWASPVGSSKLALQCLSMITATAFLLSTWRVIPVHADHIPSITYRGILVMTCFSMISTVLTINLTRYGPAKQIPPLLSQFLTSQWVSYLCFLPSNDEQVNKRYNTLDDTQQLNEEFNEKDPCKNDNEFQWNWILLSIFIDRVMFFIYKFYGIYL</sequence>
<reference evidence="7" key="1">
    <citation type="submission" date="2013-04" db="EMBL/GenBank/DDBJ databases">
        <authorList>
            <person name="Qu J."/>
            <person name="Murali S.C."/>
            <person name="Bandaranaike D."/>
            <person name="Bellair M."/>
            <person name="Blankenburg K."/>
            <person name="Chao H."/>
            <person name="Dinh H."/>
            <person name="Doddapaneni H."/>
            <person name="Downs B."/>
            <person name="Dugan-Rocha S."/>
            <person name="Elkadiri S."/>
            <person name="Gnanaolivu R.D."/>
            <person name="Hernandez B."/>
            <person name="Javaid M."/>
            <person name="Jayaseelan J.C."/>
            <person name="Lee S."/>
            <person name="Li M."/>
            <person name="Ming W."/>
            <person name="Munidasa M."/>
            <person name="Muniz J."/>
            <person name="Nguyen L."/>
            <person name="Ongeri F."/>
            <person name="Osuji N."/>
            <person name="Pu L.-L."/>
            <person name="Puazo M."/>
            <person name="Qu C."/>
            <person name="Quiroz J."/>
            <person name="Raj R."/>
            <person name="Weissenberger G."/>
            <person name="Xin Y."/>
            <person name="Zou X."/>
            <person name="Han Y."/>
            <person name="Richards S."/>
            <person name="Worley K."/>
            <person name="Muzny D."/>
            <person name="Gibbs R."/>
        </authorList>
    </citation>
    <scope>NUCLEOTIDE SEQUENCE</scope>
    <source>
        <strain evidence="7">Sampled in the wild</strain>
    </source>
</reference>
<name>A0A8K0K8F0_LADFU</name>
<dbReference type="InterPro" id="IPR006202">
    <property type="entry name" value="Neur_chan_lig-bd"/>
</dbReference>
<dbReference type="Gene3D" id="2.70.170.10">
    <property type="entry name" value="Neurotransmitter-gated ion-channel ligand-binding domain"/>
    <property type="match status" value="1"/>
</dbReference>
<evidence type="ECO:0000256" key="1">
    <source>
        <dbReference type="ARBA" id="ARBA00004141"/>
    </source>
</evidence>
<dbReference type="InterPro" id="IPR006201">
    <property type="entry name" value="Neur_channel"/>
</dbReference>
<dbReference type="InterPro" id="IPR038050">
    <property type="entry name" value="Neuro_actylchol_rec"/>
</dbReference>
<dbReference type="SUPFAM" id="SSF90112">
    <property type="entry name" value="Neurotransmitter-gated ion-channel transmembrane pore"/>
    <property type="match status" value="1"/>
</dbReference>
<evidence type="ECO:0000313" key="7">
    <source>
        <dbReference type="EMBL" id="KAG8229647.1"/>
    </source>
</evidence>
<dbReference type="GO" id="GO:0004888">
    <property type="term" value="F:transmembrane signaling receptor activity"/>
    <property type="evidence" value="ECO:0007669"/>
    <property type="project" value="InterPro"/>
</dbReference>
<evidence type="ECO:0000313" key="8">
    <source>
        <dbReference type="Proteomes" id="UP000792457"/>
    </source>
</evidence>
<dbReference type="SUPFAM" id="SSF63712">
    <property type="entry name" value="Nicotinic receptor ligand binding domain-like"/>
    <property type="match status" value="1"/>
</dbReference>
<evidence type="ECO:0000256" key="5">
    <source>
        <dbReference type="SAM" id="Phobius"/>
    </source>
</evidence>
<feature type="transmembrane region" description="Helical" evidence="5">
    <location>
        <begin position="146"/>
        <end position="166"/>
    </location>
</feature>
<feature type="transmembrane region" description="Helical" evidence="5">
    <location>
        <begin position="172"/>
        <end position="193"/>
    </location>
</feature>
<reference evidence="7" key="2">
    <citation type="submission" date="2017-10" db="EMBL/GenBank/DDBJ databases">
        <title>Ladona fulva Genome sequencing and assembly.</title>
        <authorList>
            <person name="Murali S."/>
            <person name="Richards S."/>
            <person name="Bandaranaike D."/>
            <person name="Bellair M."/>
            <person name="Blankenburg K."/>
            <person name="Chao H."/>
            <person name="Dinh H."/>
            <person name="Doddapaneni H."/>
            <person name="Dugan-Rocha S."/>
            <person name="Elkadiri S."/>
            <person name="Gnanaolivu R."/>
            <person name="Hernandez B."/>
            <person name="Skinner E."/>
            <person name="Javaid M."/>
            <person name="Lee S."/>
            <person name="Li M."/>
            <person name="Ming W."/>
            <person name="Munidasa M."/>
            <person name="Muniz J."/>
            <person name="Nguyen L."/>
            <person name="Hughes D."/>
            <person name="Osuji N."/>
            <person name="Pu L.-L."/>
            <person name="Puazo M."/>
            <person name="Qu C."/>
            <person name="Quiroz J."/>
            <person name="Raj R."/>
            <person name="Weissenberger G."/>
            <person name="Xin Y."/>
            <person name="Zou X."/>
            <person name="Han Y."/>
            <person name="Worley K."/>
            <person name="Muzny D."/>
            <person name="Gibbs R."/>
        </authorList>
    </citation>
    <scope>NUCLEOTIDE SEQUENCE</scope>
    <source>
        <strain evidence="7">Sampled in the wild</strain>
    </source>
</reference>
<keyword evidence="8" id="KW-1185">Reference proteome</keyword>
<comment type="caution">
    <text evidence="7">The sequence shown here is derived from an EMBL/GenBank/DDBJ whole genome shotgun (WGS) entry which is preliminary data.</text>
</comment>
<dbReference type="InterPro" id="IPR036734">
    <property type="entry name" value="Neur_chan_lig-bd_sf"/>
</dbReference>
<evidence type="ECO:0000256" key="2">
    <source>
        <dbReference type="ARBA" id="ARBA00022692"/>
    </source>
</evidence>
<dbReference type="GO" id="GO:0016020">
    <property type="term" value="C:membrane"/>
    <property type="evidence" value="ECO:0007669"/>
    <property type="project" value="UniProtKB-SubCell"/>
</dbReference>
<feature type="transmembrane region" description="Helical" evidence="5">
    <location>
        <begin position="291"/>
        <end position="311"/>
    </location>
</feature>
<dbReference type="OrthoDB" id="8182187at2759"/>
<gene>
    <name evidence="7" type="ORF">J437_LFUL008579</name>
</gene>
<feature type="domain" description="Neurotransmitter-gated ion-channel ligand-binding" evidence="6">
    <location>
        <begin position="4"/>
        <end position="85"/>
    </location>
</feature>
<keyword evidence="3 5" id="KW-1133">Transmembrane helix</keyword>
<feature type="transmembrane region" description="Helical" evidence="5">
    <location>
        <begin position="205"/>
        <end position="225"/>
    </location>
</feature>